<comment type="caution">
    <text evidence="3">The sequence shown here is derived from an EMBL/GenBank/DDBJ whole genome shotgun (WGS) entry which is preliminary data.</text>
</comment>
<feature type="domain" description="Lsr2 dimerization" evidence="2">
    <location>
        <begin position="1"/>
        <end position="57"/>
    </location>
</feature>
<dbReference type="Proteomes" id="UP000321155">
    <property type="component" value="Unassembled WGS sequence"/>
</dbReference>
<evidence type="ECO:0000313" key="4">
    <source>
        <dbReference type="Proteomes" id="UP000321155"/>
    </source>
</evidence>
<evidence type="ECO:0000256" key="1">
    <source>
        <dbReference type="SAM" id="MobiDB-lite"/>
    </source>
</evidence>
<feature type="compositionally biased region" description="Polar residues" evidence="1">
    <location>
        <begin position="86"/>
        <end position="112"/>
    </location>
</feature>
<evidence type="ECO:0000259" key="2">
    <source>
        <dbReference type="Pfam" id="PF11774"/>
    </source>
</evidence>
<organism evidence="3 4">
    <name type="scientific">Kocuria flava</name>
    <dbReference type="NCBI Taxonomy" id="446860"/>
    <lineage>
        <taxon>Bacteria</taxon>
        <taxon>Bacillati</taxon>
        <taxon>Actinomycetota</taxon>
        <taxon>Actinomycetes</taxon>
        <taxon>Micrococcales</taxon>
        <taxon>Micrococcaceae</taxon>
        <taxon>Kocuria</taxon>
    </lineage>
</organism>
<dbReference type="EMBL" id="BJZR01000094">
    <property type="protein sequence ID" value="GEO93208.1"/>
    <property type="molecule type" value="Genomic_DNA"/>
</dbReference>
<dbReference type="Gene3D" id="3.30.60.230">
    <property type="entry name" value="Lsr2, dimerization domain"/>
    <property type="match status" value="1"/>
</dbReference>
<evidence type="ECO:0000313" key="3">
    <source>
        <dbReference type="EMBL" id="GEO93208.1"/>
    </source>
</evidence>
<accession>A0ABQ0X8Y0</accession>
<proteinExistence type="predicted"/>
<gene>
    <name evidence="3" type="ORF">KFL01_25140</name>
</gene>
<dbReference type="Pfam" id="PF11774">
    <property type="entry name" value="Lsr2"/>
    <property type="match status" value="1"/>
</dbReference>
<keyword evidence="4" id="KW-1185">Reference proteome</keyword>
<reference evidence="3 4" key="1">
    <citation type="submission" date="2019-07" db="EMBL/GenBank/DDBJ databases">
        <title>Whole genome shotgun sequence of Kocuria flava NBRC 107626.</title>
        <authorList>
            <person name="Hosoyama A."/>
            <person name="Uohara A."/>
            <person name="Ohji S."/>
            <person name="Ichikawa N."/>
        </authorList>
    </citation>
    <scope>NUCLEOTIDE SEQUENCE [LARGE SCALE GENOMIC DNA]</scope>
    <source>
        <strain evidence="3 4">NBRC 107626</strain>
    </source>
</reference>
<name>A0ABQ0X8Y0_9MICC</name>
<protein>
    <recommendedName>
        <fullName evidence="2">Lsr2 dimerization domain-containing protein</fullName>
    </recommendedName>
</protein>
<sequence>MAQKVEVRLEDDLDGGPAEHTVTFALDGKDYEIDLSNSNAEKLREALRPYVATGRKASRTCGTRNAWTRPRALIRTRRRSAHGPKTTVTRFPTAAASTSPSRTPTMPLTNPSAGGHVRCRAVA</sequence>
<dbReference type="InterPro" id="IPR024412">
    <property type="entry name" value="Lsr2_dim_dom"/>
</dbReference>
<dbReference type="InterPro" id="IPR042261">
    <property type="entry name" value="Lsr2-like_dimerization"/>
</dbReference>
<feature type="region of interest" description="Disordered" evidence="1">
    <location>
        <begin position="76"/>
        <end position="123"/>
    </location>
</feature>